<name>A0ABD2MY50_9CUCU</name>
<protein>
    <submittedName>
        <fullName evidence="1">Uncharacterized protein</fullName>
    </submittedName>
</protein>
<comment type="caution">
    <text evidence="1">The sequence shown here is derived from an EMBL/GenBank/DDBJ whole genome shotgun (WGS) entry which is preliminary data.</text>
</comment>
<proteinExistence type="predicted"/>
<dbReference type="PANTHER" id="PTHR47326:SF1">
    <property type="entry name" value="HTH PSQ-TYPE DOMAIN-CONTAINING PROTEIN"/>
    <property type="match status" value="1"/>
</dbReference>
<dbReference type="InterPro" id="IPR036397">
    <property type="entry name" value="RNaseH_sf"/>
</dbReference>
<dbReference type="PANTHER" id="PTHR47326">
    <property type="entry name" value="TRANSPOSABLE ELEMENT TC3 TRANSPOSASE-LIKE PROTEIN"/>
    <property type="match status" value="1"/>
</dbReference>
<dbReference type="Proteomes" id="UP001516400">
    <property type="component" value="Unassembled WGS sequence"/>
</dbReference>
<organism evidence="1 2">
    <name type="scientific">Cryptolaemus montrouzieri</name>
    <dbReference type="NCBI Taxonomy" id="559131"/>
    <lineage>
        <taxon>Eukaryota</taxon>
        <taxon>Metazoa</taxon>
        <taxon>Ecdysozoa</taxon>
        <taxon>Arthropoda</taxon>
        <taxon>Hexapoda</taxon>
        <taxon>Insecta</taxon>
        <taxon>Pterygota</taxon>
        <taxon>Neoptera</taxon>
        <taxon>Endopterygota</taxon>
        <taxon>Coleoptera</taxon>
        <taxon>Polyphaga</taxon>
        <taxon>Cucujiformia</taxon>
        <taxon>Coccinelloidea</taxon>
        <taxon>Coccinellidae</taxon>
        <taxon>Scymninae</taxon>
        <taxon>Scymnini</taxon>
        <taxon>Cryptolaemus</taxon>
    </lineage>
</organism>
<accession>A0ABD2MY50</accession>
<evidence type="ECO:0000313" key="2">
    <source>
        <dbReference type="Proteomes" id="UP001516400"/>
    </source>
</evidence>
<dbReference type="EMBL" id="JABFTP020000042">
    <property type="protein sequence ID" value="KAL3271262.1"/>
    <property type="molecule type" value="Genomic_DNA"/>
</dbReference>
<gene>
    <name evidence="1" type="ORF">HHI36_021753</name>
</gene>
<evidence type="ECO:0000313" key="1">
    <source>
        <dbReference type="EMBL" id="KAL3271262.1"/>
    </source>
</evidence>
<reference evidence="1 2" key="1">
    <citation type="journal article" date="2021" name="BMC Biol.">
        <title>Horizontally acquired antibacterial genes associated with adaptive radiation of ladybird beetles.</title>
        <authorList>
            <person name="Li H.S."/>
            <person name="Tang X.F."/>
            <person name="Huang Y.H."/>
            <person name="Xu Z.Y."/>
            <person name="Chen M.L."/>
            <person name="Du X.Y."/>
            <person name="Qiu B.Y."/>
            <person name="Chen P.T."/>
            <person name="Zhang W."/>
            <person name="Slipinski A."/>
            <person name="Escalona H.E."/>
            <person name="Waterhouse R.M."/>
            <person name="Zwick A."/>
            <person name="Pang H."/>
        </authorList>
    </citation>
    <scope>NUCLEOTIDE SEQUENCE [LARGE SCALE GENOMIC DNA]</scope>
    <source>
        <strain evidence="1">SYSU2018</strain>
    </source>
</reference>
<dbReference type="AlphaFoldDB" id="A0ABD2MY50"/>
<keyword evidence="2" id="KW-1185">Reference proteome</keyword>
<sequence length="144" mass="16581">MKEDGILQNDVQPHNNFLKIILFIDGSRFINLGLFNRQNTRYWSQENQHLFNQGNFQEQFDFNVLLGVIGTRIIGPVIFDGPLIGARYLQFIQNEIGGYLENLPLAIERVVFYQQDGAPPTTQELSKSTCARDSEKIGLQRMFQ</sequence>
<dbReference type="Gene3D" id="3.30.420.10">
    <property type="entry name" value="Ribonuclease H-like superfamily/Ribonuclease H"/>
    <property type="match status" value="1"/>
</dbReference>